<gene>
    <name evidence="1" type="ORF">RchiOBHm_Chr5g0066501</name>
</gene>
<keyword evidence="2" id="KW-1185">Reference proteome</keyword>
<dbReference type="Gramene" id="PRQ34227">
    <property type="protein sequence ID" value="PRQ34227"/>
    <property type="gene ID" value="RchiOBHm_Chr5g0066501"/>
</dbReference>
<proteinExistence type="predicted"/>
<protein>
    <submittedName>
        <fullName evidence="1">Uncharacterized protein</fullName>
    </submittedName>
</protein>
<evidence type="ECO:0000313" key="2">
    <source>
        <dbReference type="Proteomes" id="UP000238479"/>
    </source>
</evidence>
<dbReference type="Proteomes" id="UP000238479">
    <property type="component" value="Chromosome 5"/>
</dbReference>
<reference evidence="1 2" key="1">
    <citation type="journal article" date="2018" name="Nat. Genet.">
        <title>The Rosa genome provides new insights in the design of modern roses.</title>
        <authorList>
            <person name="Bendahmane M."/>
        </authorList>
    </citation>
    <scope>NUCLEOTIDE SEQUENCE [LARGE SCALE GENOMIC DNA]</scope>
    <source>
        <strain evidence="2">cv. Old Blush</strain>
    </source>
</reference>
<sequence length="65" mass="7589">MLIFFTGKKNLVLGVRLQIRGCFLLHHNHSSITVCGMETGEIHNHVGRKVLRRRKQKKKGSVMYW</sequence>
<comment type="caution">
    <text evidence="1">The sequence shown here is derived from an EMBL/GenBank/DDBJ whole genome shotgun (WGS) entry which is preliminary data.</text>
</comment>
<name>A0A2P6QJ66_ROSCH</name>
<accession>A0A2P6QJ66</accession>
<organism evidence="1 2">
    <name type="scientific">Rosa chinensis</name>
    <name type="common">China rose</name>
    <dbReference type="NCBI Taxonomy" id="74649"/>
    <lineage>
        <taxon>Eukaryota</taxon>
        <taxon>Viridiplantae</taxon>
        <taxon>Streptophyta</taxon>
        <taxon>Embryophyta</taxon>
        <taxon>Tracheophyta</taxon>
        <taxon>Spermatophyta</taxon>
        <taxon>Magnoliopsida</taxon>
        <taxon>eudicotyledons</taxon>
        <taxon>Gunneridae</taxon>
        <taxon>Pentapetalae</taxon>
        <taxon>rosids</taxon>
        <taxon>fabids</taxon>
        <taxon>Rosales</taxon>
        <taxon>Rosaceae</taxon>
        <taxon>Rosoideae</taxon>
        <taxon>Rosoideae incertae sedis</taxon>
        <taxon>Rosa</taxon>
    </lineage>
</organism>
<dbReference type="AlphaFoldDB" id="A0A2P6QJ66"/>
<evidence type="ECO:0000313" key="1">
    <source>
        <dbReference type="EMBL" id="PRQ34227.1"/>
    </source>
</evidence>
<dbReference type="EMBL" id="PDCK01000043">
    <property type="protein sequence ID" value="PRQ34227.1"/>
    <property type="molecule type" value="Genomic_DNA"/>
</dbReference>